<evidence type="ECO:0000256" key="1">
    <source>
        <dbReference type="ARBA" id="ARBA00022553"/>
    </source>
</evidence>
<proteinExistence type="predicted"/>
<dbReference type="InterPro" id="IPR050595">
    <property type="entry name" value="Bact_response_regulator"/>
</dbReference>
<dbReference type="InterPro" id="IPR024078">
    <property type="entry name" value="LmbE-like_dom_sf"/>
</dbReference>
<dbReference type="PANTHER" id="PTHR44591">
    <property type="entry name" value="STRESS RESPONSE REGULATOR PROTEIN 1"/>
    <property type="match status" value="1"/>
</dbReference>
<dbReference type="RefSeq" id="WP_295575916.1">
    <property type="nucleotide sequence ID" value="NZ_FLQR01000007.1"/>
</dbReference>
<gene>
    <name evidence="6" type="ORF">MIPYR_30098</name>
</gene>
<feature type="region of interest" description="Disordered" evidence="4">
    <location>
        <begin position="340"/>
        <end position="362"/>
    </location>
</feature>
<dbReference type="InterPro" id="IPR003737">
    <property type="entry name" value="GlcNAc_PI_deacetylase-related"/>
</dbReference>
<dbReference type="AlphaFoldDB" id="A0A1Y5P1N5"/>
<dbReference type="InterPro" id="IPR011006">
    <property type="entry name" value="CheY-like_superfamily"/>
</dbReference>
<dbReference type="GO" id="GO:0016137">
    <property type="term" value="P:glycoside metabolic process"/>
    <property type="evidence" value="ECO:0007669"/>
    <property type="project" value="UniProtKB-ARBA"/>
</dbReference>
<dbReference type="Gene3D" id="3.40.50.10320">
    <property type="entry name" value="LmbE-like"/>
    <property type="match status" value="1"/>
</dbReference>
<accession>A0A1Y5P1N5</accession>
<evidence type="ECO:0000259" key="5">
    <source>
        <dbReference type="PROSITE" id="PS50110"/>
    </source>
</evidence>
<evidence type="ECO:0000256" key="2">
    <source>
        <dbReference type="ARBA" id="ARBA00022833"/>
    </source>
</evidence>
<dbReference type="EMBL" id="FLQR01000007">
    <property type="protein sequence ID" value="SBS72587.1"/>
    <property type="molecule type" value="Genomic_DNA"/>
</dbReference>
<dbReference type="SUPFAM" id="SSF102588">
    <property type="entry name" value="LmbE-like"/>
    <property type="match status" value="1"/>
</dbReference>
<dbReference type="InterPro" id="IPR001789">
    <property type="entry name" value="Sig_transdc_resp-reg_receiver"/>
</dbReference>
<dbReference type="GO" id="GO:0000160">
    <property type="term" value="P:phosphorelay signal transduction system"/>
    <property type="evidence" value="ECO:0007669"/>
    <property type="project" value="InterPro"/>
</dbReference>
<dbReference type="PROSITE" id="PS50110">
    <property type="entry name" value="RESPONSE_REGULATORY"/>
    <property type="match status" value="1"/>
</dbReference>
<feature type="domain" description="Response regulatory" evidence="5">
    <location>
        <begin position="7"/>
        <end position="122"/>
    </location>
</feature>
<sequence>MSNPPFRVIVLEDDEDVAVYVKTVLERRLGCDVRLLGSTFGFSEAVREFAPDAVVTDIEMPGGSGLDILGIARDLDPELPVIVMTAHASVDYAVRALRGGADEYLQKPLVSAELVRAVERLATAARQARAARRKRAVLAIGAHPDDVEIGVGGTLAAHAAAGDPITILTMSRGARGGPADDRQHESLAAADLLGARLFLEDLIDTAIPNADPTVGIIERVVAEVQPTTVYVHSRNDRHQDHRAVHEAAVIATRRVENLACYQSPSATIEFRPSRFVSIDGFTEAKLALLACFASQSGIRDYLEPDLVLATARYWSRFGTGTHVEPLEVIRDASGIGVGGAAPATRAAAHEGRPRDATSGDSA</sequence>
<dbReference type="Pfam" id="PF00072">
    <property type="entry name" value="Response_reg"/>
    <property type="match status" value="1"/>
</dbReference>
<keyword evidence="2" id="KW-0862">Zinc</keyword>
<evidence type="ECO:0000313" key="6">
    <source>
        <dbReference type="EMBL" id="SBS72587.1"/>
    </source>
</evidence>
<dbReference type="CDD" id="cd00156">
    <property type="entry name" value="REC"/>
    <property type="match status" value="1"/>
</dbReference>
<evidence type="ECO:0000256" key="4">
    <source>
        <dbReference type="SAM" id="MobiDB-lite"/>
    </source>
</evidence>
<dbReference type="Gene3D" id="3.40.50.2300">
    <property type="match status" value="1"/>
</dbReference>
<dbReference type="GO" id="GO:0003677">
    <property type="term" value="F:DNA binding"/>
    <property type="evidence" value="ECO:0007669"/>
    <property type="project" value="UniProtKB-KW"/>
</dbReference>
<feature type="modified residue" description="4-aspartylphosphate" evidence="3">
    <location>
        <position position="57"/>
    </location>
</feature>
<feature type="compositionally biased region" description="Basic and acidic residues" evidence="4">
    <location>
        <begin position="347"/>
        <end position="362"/>
    </location>
</feature>
<dbReference type="SUPFAM" id="SSF52172">
    <property type="entry name" value="CheY-like"/>
    <property type="match status" value="1"/>
</dbReference>
<name>A0A1Y5P1N5_9MICO</name>
<organism evidence="6">
    <name type="scientific">uncultured Microbacterium sp</name>
    <dbReference type="NCBI Taxonomy" id="191216"/>
    <lineage>
        <taxon>Bacteria</taxon>
        <taxon>Bacillati</taxon>
        <taxon>Actinomycetota</taxon>
        <taxon>Actinomycetes</taxon>
        <taxon>Micrococcales</taxon>
        <taxon>Microbacteriaceae</taxon>
        <taxon>Microbacterium</taxon>
        <taxon>environmental samples</taxon>
    </lineage>
</organism>
<dbReference type="Pfam" id="PF02585">
    <property type="entry name" value="PIG-L"/>
    <property type="match status" value="1"/>
</dbReference>
<keyword evidence="6" id="KW-0238">DNA-binding</keyword>
<keyword evidence="1 3" id="KW-0597">Phosphoprotein</keyword>
<protein>
    <submittedName>
        <fullName evidence="6">Response regulator with CheY-like receiver, AAA-type ATPase, and DNA-binding domains</fullName>
    </submittedName>
</protein>
<dbReference type="SMART" id="SM00448">
    <property type="entry name" value="REC"/>
    <property type="match status" value="1"/>
</dbReference>
<evidence type="ECO:0000256" key="3">
    <source>
        <dbReference type="PROSITE-ProRule" id="PRU00169"/>
    </source>
</evidence>
<dbReference type="PANTHER" id="PTHR44591:SF25">
    <property type="entry name" value="CHEMOTAXIS TWO-COMPONENT RESPONSE REGULATOR"/>
    <property type="match status" value="1"/>
</dbReference>
<reference evidence="6" key="1">
    <citation type="submission" date="2016-03" db="EMBL/GenBank/DDBJ databases">
        <authorList>
            <person name="Ploux O."/>
        </authorList>
    </citation>
    <scope>NUCLEOTIDE SEQUENCE</scope>
    <source>
        <strain evidence="6">UC1</strain>
    </source>
</reference>